<protein>
    <submittedName>
        <fullName evidence="1">Uncharacterized protein</fullName>
    </submittedName>
</protein>
<dbReference type="EMBL" id="GBRH01274193">
    <property type="protein sequence ID" value="JAD23702.1"/>
    <property type="molecule type" value="Transcribed_RNA"/>
</dbReference>
<accession>A0A0A8YMC8</accession>
<dbReference type="AlphaFoldDB" id="A0A0A8YMC8"/>
<reference evidence="1" key="1">
    <citation type="submission" date="2014-09" db="EMBL/GenBank/DDBJ databases">
        <authorList>
            <person name="Magalhaes I.L.F."/>
            <person name="Oliveira U."/>
            <person name="Santos F.R."/>
            <person name="Vidigal T.H.D.A."/>
            <person name="Brescovit A.D."/>
            <person name="Santos A.J."/>
        </authorList>
    </citation>
    <scope>NUCLEOTIDE SEQUENCE</scope>
    <source>
        <tissue evidence="1">Shoot tissue taken approximately 20 cm above the soil surface</tissue>
    </source>
</reference>
<reference evidence="1" key="2">
    <citation type="journal article" date="2015" name="Data Brief">
        <title>Shoot transcriptome of the giant reed, Arundo donax.</title>
        <authorList>
            <person name="Barrero R.A."/>
            <person name="Guerrero F.D."/>
            <person name="Moolhuijzen P."/>
            <person name="Goolsby J.A."/>
            <person name="Tidwell J."/>
            <person name="Bellgard S.E."/>
            <person name="Bellgard M.I."/>
        </authorList>
    </citation>
    <scope>NUCLEOTIDE SEQUENCE</scope>
    <source>
        <tissue evidence="1">Shoot tissue taken approximately 20 cm above the soil surface</tissue>
    </source>
</reference>
<evidence type="ECO:0000313" key="1">
    <source>
        <dbReference type="EMBL" id="JAD23702.1"/>
    </source>
</evidence>
<proteinExistence type="predicted"/>
<name>A0A0A8YMC8_ARUDO</name>
<sequence>MTWFITFQIFKNQSISEIKRKRPIVNVGTLAISIVTHLQFNFRVSQMVSNLFSKLCMS</sequence>
<organism evidence="1">
    <name type="scientific">Arundo donax</name>
    <name type="common">Giant reed</name>
    <name type="synonym">Donax arundinaceus</name>
    <dbReference type="NCBI Taxonomy" id="35708"/>
    <lineage>
        <taxon>Eukaryota</taxon>
        <taxon>Viridiplantae</taxon>
        <taxon>Streptophyta</taxon>
        <taxon>Embryophyta</taxon>
        <taxon>Tracheophyta</taxon>
        <taxon>Spermatophyta</taxon>
        <taxon>Magnoliopsida</taxon>
        <taxon>Liliopsida</taxon>
        <taxon>Poales</taxon>
        <taxon>Poaceae</taxon>
        <taxon>PACMAD clade</taxon>
        <taxon>Arundinoideae</taxon>
        <taxon>Arundineae</taxon>
        <taxon>Arundo</taxon>
    </lineage>
</organism>